<evidence type="ECO:0000313" key="2">
    <source>
        <dbReference type="Proteomes" id="UP001458880"/>
    </source>
</evidence>
<dbReference type="GO" id="GO:0006508">
    <property type="term" value="P:proteolysis"/>
    <property type="evidence" value="ECO:0007669"/>
    <property type="project" value="InterPro"/>
</dbReference>
<dbReference type="GO" id="GO:0004190">
    <property type="term" value="F:aspartic-type endopeptidase activity"/>
    <property type="evidence" value="ECO:0007669"/>
    <property type="project" value="InterPro"/>
</dbReference>
<accession>A0AAW1KNF8</accession>
<comment type="caution">
    <text evidence="1">The sequence shown here is derived from an EMBL/GenBank/DDBJ whole genome shotgun (WGS) entry which is preliminary data.</text>
</comment>
<dbReference type="InterPro" id="IPR001969">
    <property type="entry name" value="Aspartic_peptidase_AS"/>
</dbReference>
<dbReference type="Gene3D" id="2.40.70.10">
    <property type="entry name" value="Acid Proteases"/>
    <property type="match status" value="1"/>
</dbReference>
<dbReference type="PROSITE" id="PS00141">
    <property type="entry name" value="ASP_PROTEASE"/>
    <property type="match status" value="1"/>
</dbReference>
<dbReference type="InterPro" id="IPR021109">
    <property type="entry name" value="Peptidase_aspartic_dom_sf"/>
</dbReference>
<keyword evidence="2" id="KW-1185">Reference proteome</keyword>
<dbReference type="Proteomes" id="UP001458880">
    <property type="component" value="Unassembled WGS sequence"/>
</dbReference>
<name>A0AAW1KNF8_POPJA</name>
<protein>
    <submittedName>
        <fullName evidence="1">Uncharacterized protein</fullName>
    </submittedName>
</protein>
<proteinExistence type="predicted"/>
<reference evidence="1 2" key="1">
    <citation type="journal article" date="2024" name="BMC Genomics">
        <title>De novo assembly and annotation of Popillia japonica's genome with initial clues to its potential as an invasive pest.</title>
        <authorList>
            <person name="Cucini C."/>
            <person name="Boschi S."/>
            <person name="Funari R."/>
            <person name="Cardaioli E."/>
            <person name="Iannotti N."/>
            <person name="Marturano G."/>
            <person name="Paoli F."/>
            <person name="Bruttini M."/>
            <person name="Carapelli A."/>
            <person name="Frati F."/>
            <person name="Nardi F."/>
        </authorList>
    </citation>
    <scope>NUCLEOTIDE SEQUENCE [LARGE SCALE GENOMIC DNA]</scope>
    <source>
        <strain evidence="1">DMR45628</strain>
    </source>
</reference>
<dbReference type="EMBL" id="JASPKY010000201">
    <property type="protein sequence ID" value="KAK9721235.1"/>
    <property type="molecule type" value="Genomic_DNA"/>
</dbReference>
<evidence type="ECO:0000313" key="1">
    <source>
        <dbReference type="EMBL" id="KAK9721235.1"/>
    </source>
</evidence>
<sequence>MQITVNKTRVECIIDSGSSVNIMSANTYQSLKDKPALTYNSYNSKEELPILNIMSANTYQSLKDKPALTYNSYNSKEELPILFVTNGGATSFLSYNTAVKLGILHIVSSLTIDTIKQDFLKLFKEIGELRGLKVHLFVDKAVVPVA</sequence>
<organism evidence="1 2">
    <name type="scientific">Popillia japonica</name>
    <name type="common">Japanese beetle</name>
    <dbReference type="NCBI Taxonomy" id="7064"/>
    <lineage>
        <taxon>Eukaryota</taxon>
        <taxon>Metazoa</taxon>
        <taxon>Ecdysozoa</taxon>
        <taxon>Arthropoda</taxon>
        <taxon>Hexapoda</taxon>
        <taxon>Insecta</taxon>
        <taxon>Pterygota</taxon>
        <taxon>Neoptera</taxon>
        <taxon>Endopterygota</taxon>
        <taxon>Coleoptera</taxon>
        <taxon>Polyphaga</taxon>
        <taxon>Scarabaeiformia</taxon>
        <taxon>Scarabaeidae</taxon>
        <taxon>Rutelinae</taxon>
        <taxon>Popillia</taxon>
    </lineage>
</organism>
<dbReference type="AlphaFoldDB" id="A0AAW1KNF8"/>
<gene>
    <name evidence="1" type="ORF">QE152_g21662</name>
</gene>